<dbReference type="STRING" id="568069.A0A1J1J6L4"/>
<name>A0A1J1J6L4_9DIPT</name>
<accession>A0A1J1J6L4</accession>
<organism evidence="1 2">
    <name type="scientific">Clunio marinus</name>
    <dbReference type="NCBI Taxonomy" id="568069"/>
    <lineage>
        <taxon>Eukaryota</taxon>
        <taxon>Metazoa</taxon>
        <taxon>Ecdysozoa</taxon>
        <taxon>Arthropoda</taxon>
        <taxon>Hexapoda</taxon>
        <taxon>Insecta</taxon>
        <taxon>Pterygota</taxon>
        <taxon>Neoptera</taxon>
        <taxon>Endopterygota</taxon>
        <taxon>Diptera</taxon>
        <taxon>Nematocera</taxon>
        <taxon>Chironomoidea</taxon>
        <taxon>Chironomidae</taxon>
        <taxon>Clunio</taxon>
    </lineage>
</organism>
<sequence>MLRSPAHIIGPTATAPTTTSGLFDSCHRKIRLIGPVAFLGGLMS</sequence>
<keyword evidence="2" id="KW-1185">Reference proteome</keyword>
<gene>
    <name evidence="1" type="ORF">CLUMA_CG019643</name>
</gene>
<proteinExistence type="predicted"/>
<reference evidence="1 2" key="1">
    <citation type="submission" date="2015-04" db="EMBL/GenBank/DDBJ databases">
        <authorList>
            <person name="Syromyatnikov M.Y."/>
            <person name="Popov V.N."/>
        </authorList>
    </citation>
    <scope>NUCLEOTIDE SEQUENCE [LARGE SCALE GENOMIC DNA]</scope>
</reference>
<dbReference type="AlphaFoldDB" id="A0A1J1J6L4"/>
<dbReference type="Proteomes" id="UP000183832">
    <property type="component" value="Unassembled WGS sequence"/>
</dbReference>
<protein>
    <submittedName>
        <fullName evidence="1">CLUMA_CG019643, isoform A</fullName>
    </submittedName>
</protein>
<evidence type="ECO:0000313" key="1">
    <source>
        <dbReference type="EMBL" id="CRL06529.1"/>
    </source>
</evidence>
<dbReference type="EMBL" id="CVRI01000067">
    <property type="protein sequence ID" value="CRL06529.1"/>
    <property type="molecule type" value="Genomic_DNA"/>
</dbReference>
<evidence type="ECO:0000313" key="2">
    <source>
        <dbReference type="Proteomes" id="UP000183832"/>
    </source>
</evidence>